<keyword evidence="2" id="KW-1185">Reference proteome</keyword>
<name>A0A8S1YIM5_9CILI</name>
<accession>A0A8S1YIM5</accession>
<dbReference type="Proteomes" id="UP000689195">
    <property type="component" value="Unassembled WGS sequence"/>
</dbReference>
<protein>
    <submittedName>
        <fullName evidence="1">Uncharacterized protein</fullName>
    </submittedName>
</protein>
<evidence type="ECO:0000313" key="1">
    <source>
        <dbReference type="EMBL" id="CAD8214075.1"/>
    </source>
</evidence>
<proteinExistence type="predicted"/>
<sequence>MESMKLILLQYNQEQHKLESTLQELAKDLKWKSEDIDENVIALLIDTSLTPYIYKHLIQNLIQIIQHRQILFSIQFLQENLEFKINFYYPQNEKQIQYSVKLN</sequence>
<evidence type="ECO:0000313" key="2">
    <source>
        <dbReference type="Proteomes" id="UP000689195"/>
    </source>
</evidence>
<dbReference type="EMBL" id="CAJJDO010000195">
    <property type="protein sequence ID" value="CAD8214075.1"/>
    <property type="molecule type" value="Genomic_DNA"/>
</dbReference>
<dbReference type="AlphaFoldDB" id="A0A8S1YIM5"/>
<reference evidence="1" key="1">
    <citation type="submission" date="2021-01" db="EMBL/GenBank/DDBJ databases">
        <authorList>
            <consortium name="Genoscope - CEA"/>
            <person name="William W."/>
        </authorList>
    </citation>
    <scope>NUCLEOTIDE SEQUENCE</scope>
</reference>
<gene>
    <name evidence="1" type="ORF">PPENT_87.1.T1950006</name>
</gene>
<comment type="caution">
    <text evidence="1">The sequence shown here is derived from an EMBL/GenBank/DDBJ whole genome shotgun (WGS) entry which is preliminary data.</text>
</comment>
<organism evidence="1 2">
    <name type="scientific">Paramecium pentaurelia</name>
    <dbReference type="NCBI Taxonomy" id="43138"/>
    <lineage>
        <taxon>Eukaryota</taxon>
        <taxon>Sar</taxon>
        <taxon>Alveolata</taxon>
        <taxon>Ciliophora</taxon>
        <taxon>Intramacronucleata</taxon>
        <taxon>Oligohymenophorea</taxon>
        <taxon>Peniculida</taxon>
        <taxon>Parameciidae</taxon>
        <taxon>Paramecium</taxon>
    </lineage>
</organism>